<dbReference type="InterPro" id="IPR007110">
    <property type="entry name" value="Ig-like_dom"/>
</dbReference>
<dbReference type="SUPFAM" id="SSF48726">
    <property type="entry name" value="Immunoglobulin"/>
    <property type="match status" value="3"/>
</dbReference>
<evidence type="ECO:0000256" key="1">
    <source>
        <dbReference type="ARBA" id="ARBA00022737"/>
    </source>
</evidence>
<protein>
    <submittedName>
        <fullName evidence="6">Uncharacterized protein</fullName>
    </submittedName>
</protein>
<dbReference type="PANTHER" id="PTHR45080">
    <property type="entry name" value="CONTACTIN 5"/>
    <property type="match status" value="1"/>
</dbReference>
<evidence type="ECO:0000313" key="7">
    <source>
        <dbReference type="Proteomes" id="UP000820818"/>
    </source>
</evidence>
<dbReference type="GO" id="GO:0008046">
    <property type="term" value="F:axon guidance receptor activity"/>
    <property type="evidence" value="ECO:0007669"/>
    <property type="project" value="TreeGrafter"/>
</dbReference>
<gene>
    <name evidence="6" type="ORF">GHT06_011703</name>
</gene>
<dbReference type="Proteomes" id="UP000820818">
    <property type="component" value="Linkage Group LG3"/>
</dbReference>
<keyword evidence="1" id="KW-0677">Repeat</keyword>
<comment type="caution">
    <text evidence="6">The sequence shown here is derived from an EMBL/GenBank/DDBJ whole genome shotgun (WGS) entry which is preliminary data.</text>
</comment>
<accession>A0AAD5KUC3</accession>
<dbReference type="Pfam" id="PF07679">
    <property type="entry name" value="I-set"/>
    <property type="match status" value="1"/>
</dbReference>
<evidence type="ECO:0000313" key="6">
    <source>
        <dbReference type="EMBL" id="KAI9560751.1"/>
    </source>
</evidence>
<keyword evidence="2" id="KW-0393">Immunoglobulin domain</keyword>
<evidence type="ECO:0000259" key="5">
    <source>
        <dbReference type="PROSITE" id="PS50853"/>
    </source>
</evidence>
<dbReference type="FunFam" id="2.60.40.10:FF:001233">
    <property type="entry name" value="Uncharacterized protein, isoform B"/>
    <property type="match status" value="1"/>
</dbReference>
<dbReference type="FunFam" id="2.60.40.10:FF:002536">
    <property type="entry name" value="Limbic system-associated membrane protein"/>
    <property type="match status" value="1"/>
</dbReference>
<dbReference type="GO" id="GO:0030424">
    <property type="term" value="C:axon"/>
    <property type="evidence" value="ECO:0007669"/>
    <property type="project" value="TreeGrafter"/>
</dbReference>
<dbReference type="InterPro" id="IPR003599">
    <property type="entry name" value="Ig_sub"/>
</dbReference>
<dbReference type="CDD" id="cd00063">
    <property type="entry name" value="FN3"/>
    <property type="match status" value="1"/>
</dbReference>
<reference evidence="6 7" key="1">
    <citation type="submission" date="2022-05" db="EMBL/GenBank/DDBJ databases">
        <title>A multi-omics perspective on studying reproductive biology in Daphnia sinensis.</title>
        <authorList>
            <person name="Jia J."/>
        </authorList>
    </citation>
    <scope>NUCLEOTIDE SEQUENCE [LARGE SCALE GENOMIC DNA]</scope>
    <source>
        <strain evidence="6 7">WSL</strain>
    </source>
</reference>
<evidence type="ECO:0000256" key="3">
    <source>
        <dbReference type="SAM" id="MobiDB-lite"/>
    </source>
</evidence>
<proteinExistence type="predicted"/>
<dbReference type="AlphaFoldDB" id="A0AAD5KUC3"/>
<feature type="domain" description="Ig-like" evidence="4">
    <location>
        <begin position="50"/>
        <end position="136"/>
    </location>
</feature>
<dbReference type="PROSITE" id="PS50835">
    <property type="entry name" value="IG_LIKE"/>
    <property type="match status" value="3"/>
</dbReference>
<dbReference type="PROSITE" id="PS50853">
    <property type="entry name" value="FN3"/>
    <property type="match status" value="1"/>
</dbReference>
<name>A0AAD5KUC3_9CRUS</name>
<dbReference type="Pfam" id="PF13927">
    <property type="entry name" value="Ig_3"/>
    <property type="match status" value="2"/>
</dbReference>
<dbReference type="FunFam" id="2.60.40.10:FF:001268">
    <property type="entry name" value="Blast:Protein CEPU-1"/>
    <property type="match status" value="1"/>
</dbReference>
<dbReference type="GO" id="GO:0043025">
    <property type="term" value="C:neuronal cell body"/>
    <property type="evidence" value="ECO:0007669"/>
    <property type="project" value="TreeGrafter"/>
</dbReference>
<dbReference type="EMBL" id="WJBH02000003">
    <property type="protein sequence ID" value="KAI9560751.1"/>
    <property type="molecule type" value="Genomic_DNA"/>
</dbReference>
<keyword evidence="7" id="KW-1185">Reference proteome</keyword>
<feature type="region of interest" description="Disordered" evidence="3">
    <location>
        <begin position="17"/>
        <end position="36"/>
    </location>
</feature>
<dbReference type="InterPro" id="IPR013098">
    <property type="entry name" value="Ig_I-set"/>
</dbReference>
<dbReference type="GO" id="GO:0050808">
    <property type="term" value="P:synapse organization"/>
    <property type="evidence" value="ECO:0007669"/>
    <property type="project" value="TreeGrafter"/>
</dbReference>
<dbReference type="InterPro" id="IPR036116">
    <property type="entry name" value="FN3_sf"/>
</dbReference>
<dbReference type="PANTHER" id="PTHR45080:SF33">
    <property type="entry name" value="IG-LIKE DOMAIN-CONTAINING PROTEIN"/>
    <property type="match status" value="1"/>
</dbReference>
<dbReference type="InterPro" id="IPR013783">
    <property type="entry name" value="Ig-like_fold"/>
</dbReference>
<dbReference type="SMART" id="SM00409">
    <property type="entry name" value="IG"/>
    <property type="match status" value="3"/>
</dbReference>
<dbReference type="InterPro" id="IPR003598">
    <property type="entry name" value="Ig_sub2"/>
</dbReference>
<sequence>MTRQMAIANSWTSDDASRRYCQKGGQGTNSNARGSPAIELPSSGAYTIIPQFTSPSQTVNIKIGETARLPCEVQNLGTFMVVWKKESVLISAGSTKVIRDNRLNIVGTSLDINKVSSKDSGNYTCEINTDVPSHINIVLNVLEPAKVRRFPEEGRIQARKGDPVTLRCIGEGNPPPSIRWSKPGFYFQNGDDKFQGSVLSFQAVGRPDVGLYECSADNGVSEPATATIDVKVLYPPEIEIERSWIHTGVHQEAYLTCIVHAEPGATVLWYREERVIVPSDTRILESSNNKHTLILRNVEESDFGLYSCTADNLLGRSSQNIELSGRPSRAIFKSEPMGNSVDSFNLTWKIDSYAPIEEYKLMFRKLFFNETDDLNRVWKSMIIPMNQGSSSGRHQHHKQSYMFLQLDPGSIYEATVTARNRYGTSESSEAFQFHTLGLESVPNAKNLEIKDVGGIDTGLMSSGNRQVNSKTMAGFQCLVLALLALSATKAFTSL</sequence>
<dbReference type="CDD" id="cd00096">
    <property type="entry name" value="Ig"/>
    <property type="match status" value="2"/>
</dbReference>
<feature type="domain" description="Ig-like" evidence="4">
    <location>
        <begin position="236"/>
        <end position="324"/>
    </location>
</feature>
<evidence type="ECO:0000256" key="2">
    <source>
        <dbReference type="ARBA" id="ARBA00023319"/>
    </source>
</evidence>
<organism evidence="6 7">
    <name type="scientific">Daphnia sinensis</name>
    <dbReference type="NCBI Taxonomy" id="1820382"/>
    <lineage>
        <taxon>Eukaryota</taxon>
        <taxon>Metazoa</taxon>
        <taxon>Ecdysozoa</taxon>
        <taxon>Arthropoda</taxon>
        <taxon>Crustacea</taxon>
        <taxon>Branchiopoda</taxon>
        <taxon>Diplostraca</taxon>
        <taxon>Cladocera</taxon>
        <taxon>Anomopoda</taxon>
        <taxon>Daphniidae</taxon>
        <taxon>Daphnia</taxon>
        <taxon>Daphnia similis group</taxon>
    </lineage>
</organism>
<dbReference type="SUPFAM" id="SSF49265">
    <property type="entry name" value="Fibronectin type III"/>
    <property type="match status" value="1"/>
</dbReference>
<dbReference type="Pfam" id="PF00041">
    <property type="entry name" value="fn3"/>
    <property type="match status" value="1"/>
</dbReference>
<dbReference type="InterPro" id="IPR036179">
    <property type="entry name" value="Ig-like_dom_sf"/>
</dbReference>
<feature type="domain" description="Ig-like" evidence="4">
    <location>
        <begin position="144"/>
        <end position="227"/>
    </location>
</feature>
<dbReference type="SMART" id="SM00408">
    <property type="entry name" value="IGc2"/>
    <property type="match status" value="3"/>
</dbReference>
<dbReference type="GO" id="GO:0007156">
    <property type="term" value="P:homophilic cell adhesion via plasma membrane adhesion molecules"/>
    <property type="evidence" value="ECO:0007669"/>
    <property type="project" value="TreeGrafter"/>
</dbReference>
<dbReference type="InterPro" id="IPR003961">
    <property type="entry name" value="FN3_dom"/>
</dbReference>
<dbReference type="Gene3D" id="2.60.40.10">
    <property type="entry name" value="Immunoglobulins"/>
    <property type="match status" value="4"/>
</dbReference>
<dbReference type="GO" id="GO:0005886">
    <property type="term" value="C:plasma membrane"/>
    <property type="evidence" value="ECO:0007669"/>
    <property type="project" value="TreeGrafter"/>
</dbReference>
<dbReference type="InterPro" id="IPR050958">
    <property type="entry name" value="Cell_Adh-Cytoskel_Orgn"/>
</dbReference>
<evidence type="ECO:0000259" key="4">
    <source>
        <dbReference type="PROSITE" id="PS50835"/>
    </source>
</evidence>
<feature type="domain" description="Fibronectin type-III" evidence="5">
    <location>
        <begin position="326"/>
        <end position="438"/>
    </location>
</feature>